<dbReference type="EMBL" id="VFQX01000068">
    <property type="protein sequence ID" value="KAF0972415.1"/>
    <property type="molecule type" value="Genomic_DNA"/>
</dbReference>
<gene>
    <name evidence="1" type="ORF">FDP41_009318</name>
</gene>
<dbReference type="VEuPathDB" id="AmoebaDB:FDP41_009318"/>
<dbReference type="OMA" id="WNVALHA"/>
<protein>
    <submittedName>
        <fullName evidence="1">Uncharacterized protein</fullName>
    </submittedName>
</protein>
<name>A0A6A5BED0_NAEFO</name>
<dbReference type="AlphaFoldDB" id="A0A6A5BED0"/>
<dbReference type="VEuPathDB" id="AmoebaDB:NF0129680"/>
<accession>A0A6A5BED0</accession>
<dbReference type="VEuPathDB" id="AmoebaDB:NfTy_061490"/>
<sequence length="258" mass="29514">MKSVLSVSRKLSSRISFNHSFVGSSTLVATRCYSDQQYEKLPTPPGIPISDAQKIRNRFIEHRAKHLENYLGVVNLVPGVAHVHGRHLHNCTIGPNVPKQLSLAGKDLYARVTPIVDFIRTAGWDSLSSHDIDFIEEWEACVKQYKSDATQYTDTDKAILGPIMERATLLWNVALHAENLCSILSNLNNKYRNTYTYPDADKDLLLDITAEYVELRDKYWEDREVRDKLANSIFQRLTLVKQKIVLPELTLKFPKLFV</sequence>
<dbReference type="OrthoDB" id="10254117at2759"/>
<dbReference type="GeneID" id="68116535"/>
<comment type="caution">
    <text evidence="1">The sequence shown here is derived from an EMBL/GenBank/DDBJ whole genome shotgun (WGS) entry which is preliminary data.</text>
</comment>
<dbReference type="RefSeq" id="XP_044557130.1">
    <property type="nucleotide sequence ID" value="XM_044713264.1"/>
</dbReference>
<proteinExistence type="predicted"/>
<organism evidence="1 2">
    <name type="scientific">Naegleria fowleri</name>
    <name type="common">Brain eating amoeba</name>
    <dbReference type="NCBI Taxonomy" id="5763"/>
    <lineage>
        <taxon>Eukaryota</taxon>
        <taxon>Discoba</taxon>
        <taxon>Heterolobosea</taxon>
        <taxon>Tetramitia</taxon>
        <taxon>Eutetramitia</taxon>
        <taxon>Vahlkampfiidae</taxon>
        <taxon>Naegleria</taxon>
    </lineage>
</organism>
<reference evidence="1 2" key="1">
    <citation type="journal article" date="2019" name="Sci. Rep.">
        <title>Nanopore sequencing improves the draft genome of the human pathogenic amoeba Naegleria fowleri.</title>
        <authorList>
            <person name="Liechti N."/>
            <person name="Schurch N."/>
            <person name="Bruggmann R."/>
            <person name="Wittwer M."/>
        </authorList>
    </citation>
    <scope>NUCLEOTIDE SEQUENCE [LARGE SCALE GENOMIC DNA]</scope>
    <source>
        <strain evidence="1 2">ATCC 30894</strain>
    </source>
</reference>
<evidence type="ECO:0000313" key="2">
    <source>
        <dbReference type="Proteomes" id="UP000444721"/>
    </source>
</evidence>
<dbReference type="Proteomes" id="UP000444721">
    <property type="component" value="Unassembled WGS sequence"/>
</dbReference>
<keyword evidence="2" id="KW-1185">Reference proteome</keyword>
<evidence type="ECO:0000313" key="1">
    <source>
        <dbReference type="EMBL" id="KAF0972415.1"/>
    </source>
</evidence>